<organism evidence="5 6">
    <name type="scientific">Cryptosporangium phraense</name>
    <dbReference type="NCBI Taxonomy" id="2593070"/>
    <lineage>
        <taxon>Bacteria</taxon>
        <taxon>Bacillati</taxon>
        <taxon>Actinomycetota</taxon>
        <taxon>Actinomycetes</taxon>
        <taxon>Cryptosporangiales</taxon>
        <taxon>Cryptosporangiaceae</taxon>
        <taxon>Cryptosporangium</taxon>
    </lineage>
</organism>
<dbReference type="GO" id="GO:0003700">
    <property type="term" value="F:DNA-binding transcription factor activity"/>
    <property type="evidence" value="ECO:0007669"/>
    <property type="project" value="InterPro"/>
</dbReference>
<dbReference type="PANTHER" id="PTHR46796">
    <property type="entry name" value="HTH-TYPE TRANSCRIPTIONAL ACTIVATOR RHAS-RELATED"/>
    <property type="match status" value="1"/>
</dbReference>
<protein>
    <submittedName>
        <fullName evidence="5">AraC family transcriptional regulator</fullName>
    </submittedName>
</protein>
<dbReference type="Gene3D" id="1.10.10.60">
    <property type="entry name" value="Homeodomain-like"/>
    <property type="match status" value="1"/>
</dbReference>
<evidence type="ECO:0000313" key="6">
    <source>
        <dbReference type="Proteomes" id="UP000317982"/>
    </source>
</evidence>
<accession>A0A545ATQ8</accession>
<dbReference type="PROSITE" id="PS01124">
    <property type="entry name" value="HTH_ARAC_FAMILY_2"/>
    <property type="match status" value="1"/>
</dbReference>
<evidence type="ECO:0000259" key="4">
    <source>
        <dbReference type="PROSITE" id="PS01124"/>
    </source>
</evidence>
<evidence type="ECO:0000256" key="2">
    <source>
        <dbReference type="ARBA" id="ARBA00023125"/>
    </source>
</evidence>
<dbReference type="Pfam" id="PF12852">
    <property type="entry name" value="Cupin_6"/>
    <property type="match status" value="1"/>
</dbReference>
<dbReference type="InterPro" id="IPR032783">
    <property type="entry name" value="AraC_lig"/>
</dbReference>
<keyword evidence="1" id="KW-0805">Transcription regulation</keyword>
<dbReference type="PANTHER" id="PTHR46796:SF13">
    <property type="entry name" value="HTH-TYPE TRANSCRIPTIONAL ACTIVATOR RHAS"/>
    <property type="match status" value="1"/>
</dbReference>
<evidence type="ECO:0000313" key="5">
    <source>
        <dbReference type="EMBL" id="TQS44718.1"/>
    </source>
</evidence>
<dbReference type="SMART" id="SM00342">
    <property type="entry name" value="HTH_ARAC"/>
    <property type="match status" value="1"/>
</dbReference>
<name>A0A545ATQ8_9ACTN</name>
<dbReference type="InParanoid" id="A0A545ATQ8"/>
<gene>
    <name evidence="5" type="ORF">FL583_12150</name>
</gene>
<dbReference type="InterPro" id="IPR050204">
    <property type="entry name" value="AraC_XylS_family_regulators"/>
</dbReference>
<sequence>MRDRSNSVLNRPFLDDALAEVRDAAPSVLRADGPWALKFSGYPHAKVVGVAAGSCWISTTEVAPVRLRAGESYLLTGGSAYVVASDPRLTPESGPATFTGTGDGVARYSVGRGGPGETRLVGGALGFGDPAAARMLLRALPGTALLGAEVLGTLTLLAAEAATPGPVGAAVRRHLTRVLSLQAMGTLLELADPPSPADPAIEAALDAMHARPGHRWTVATLATVAGTSRTVFAARFAAATGLPPMEYLLRHRMRGAGADLAAGRTVAATARRWGYASESAFSAAFKRTTGRSPAASRR</sequence>
<evidence type="ECO:0000256" key="1">
    <source>
        <dbReference type="ARBA" id="ARBA00023015"/>
    </source>
</evidence>
<reference evidence="5 6" key="1">
    <citation type="submission" date="2019-07" db="EMBL/GenBank/DDBJ databases">
        <title>Cryptosporangium phraense sp. nov., isolated from plant litter.</title>
        <authorList>
            <person name="Suriyachadkun C."/>
        </authorList>
    </citation>
    <scope>NUCLEOTIDE SEQUENCE [LARGE SCALE GENOMIC DNA]</scope>
    <source>
        <strain evidence="5 6">A-T 5661</strain>
    </source>
</reference>
<keyword evidence="2" id="KW-0238">DNA-binding</keyword>
<dbReference type="Proteomes" id="UP000317982">
    <property type="component" value="Unassembled WGS sequence"/>
</dbReference>
<keyword evidence="3" id="KW-0804">Transcription</keyword>
<dbReference type="RefSeq" id="WP_142704700.1">
    <property type="nucleotide sequence ID" value="NZ_VIRS01000007.1"/>
</dbReference>
<dbReference type="EMBL" id="VIRS01000007">
    <property type="protein sequence ID" value="TQS44718.1"/>
    <property type="molecule type" value="Genomic_DNA"/>
</dbReference>
<evidence type="ECO:0000256" key="3">
    <source>
        <dbReference type="ARBA" id="ARBA00023163"/>
    </source>
</evidence>
<dbReference type="InterPro" id="IPR009057">
    <property type="entry name" value="Homeodomain-like_sf"/>
</dbReference>
<dbReference type="OrthoDB" id="241790at2"/>
<dbReference type="Pfam" id="PF12833">
    <property type="entry name" value="HTH_18"/>
    <property type="match status" value="1"/>
</dbReference>
<proteinExistence type="predicted"/>
<comment type="caution">
    <text evidence="5">The sequence shown here is derived from an EMBL/GenBank/DDBJ whole genome shotgun (WGS) entry which is preliminary data.</text>
</comment>
<dbReference type="AlphaFoldDB" id="A0A545ATQ8"/>
<feature type="domain" description="HTH araC/xylS-type" evidence="4">
    <location>
        <begin position="202"/>
        <end position="298"/>
    </location>
</feature>
<dbReference type="SUPFAM" id="SSF46689">
    <property type="entry name" value="Homeodomain-like"/>
    <property type="match status" value="2"/>
</dbReference>
<dbReference type="InterPro" id="IPR018060">
    <property type="entry name" value="HTH_AraC"/>
</dbReference>
<dbReference type="GO" id="GO:0043565">
    <property type="term" value="F:sequence-specific DNA binding"/>
    <property type="evidence" value="ECO:0007669"/>
    <property type="project" value="InterPro"/>
</dbReference>
<keyword evidence="6" id="KW-1185">Reference proteome</keyword>